<feature type="signal peptide" evidence="1">
    <location>
        <begin position="1"/>
        <end position="22"/>
    </location>
</feature>
<keyword evidence="3" id="KW-1185">Reference proteome</keyword>
<dbReference type="Gene3D" id="2.40.160.130">
    <property type="entry name" value="Capsule assembly protein Wzi"/>
    <property type="match status" value="1"/>
</dbReference>
<dbReference type="EMBL" id="JAVDTI010000001">
    <property type="protein sequence ID" value="MDR6803862.1"/>
    <property type="molecule type" value="Genomic_DNA"/>
</dbReference>
<proteinExistence type="predicted"/>
<accession>A0ABU1QRV2</accession>
<comment type="caution">
    <text evidence="2">The sequence shown here is derived from an EMBL/GenBank/DDBJ whole genome shotgun (WGS) entry which is preliminary data.</text>
</comment>
<keyword evidence="1" id="KW-0732">Signal</keyword>
<reference evidence="2 3" key="1">
    <citation type="submission" date="2023-07" db="EMBL/GenBank/DDBJ databases">
        <title>Sorghum-associated microbial communities from plants grown in Nebraska, USA.</title>
        <authorList>
            <person name="Schachtman D."/>
        </authorList>
    </citation>
    <scope>NUCLEOTIDE SEQUENCE [LARGE SCALE GENOMIC DNA]</scope>
    <source>
        <strain evidence="2 3">BE57</strain>
    </source>
</reference>
<dbReference type="Proteomes" id="UP001264980">
    <property type="component" value="Unassembled WGS sequence"/>
</dbReference>
<evidence type="ECO:0000313" key="2">
    <source>
        <dbReference type="EMBL" id="MDR6803862.1"/>
    </source>
</evidence>
<dbReference type="InterPro" id="IPR038636">
    <property type="entry name" value="Wzi_sf"/>
</dbReference>
<gene>
    <name evidence="2" type="ORF">J2W84_000899</name>
</gene>
<sequence length="494" mass="55312">MRRTFTLSVFAVFAIISGQLFAQKNTIVSNLEASAEAGAYLSSNGETPFWLRTNQFGAVPDRATAGVLQATARRNYVFYDSLTNRKRKFDWSAGVSPVGVYNKANKFEFVLPEAHASVRFKRVELWVGRRREVMGLGDTTLSSGFYAMSGNSLPVPKVQIGTVGFSPLKFTGNFVAVHAGFAHGWFNTDYIQGVRLHQKFLYLRLGKHKSKFYLGLNHNVMWAGHSDYLKLHPELAVNGELPSSWSIYPNVVLAFTSKNWFEKNGYGAFDSYRVGNHLGSYDIAFETKIDRYRLFVYHQHPFEDVSSMLFKNIPDGLYGANLKLLPGQGNAVALTHLTLEFLTTKDQSGSEFYIPGSKYQGADNYFNHTQYSEGWSYQGRTVGTPFIIPGKDMDQSKLGNYRYFPNNRVNVYYLGAQGRVGRSLALTLKFSYSKNFGTPGADFDPPRGQFSSVLGAQYAVPGLQNTSIIARVATDQGDIFTKRTGGYIGIRKNW</sequence>
<name>A0ABU1QRV2_9BACT</name>
<organism evidence="2 3">
    <name type="scientific">Dyadobacter fermentans</name>
    <dbReference type="NCBI Taxonomy" id="94254"/>
    <lineage>
        <taxon>Bacteria</taxon>
        <taxon>Pseudomonadati</taxon>
        <taxon>Bacteroidota</taxon>
        <taxon>Cytophagia</taxon>
        <taxon>Cytophagales</taxon>
        <taxon>Spirosomataceae</taxon>
        <taxon>Dyadobacter</taxon>
    </lineage>
</organism>
<evidence type="ECO:0000313" key="3">
    <source>
        <dbReference type="Proteomes" id="UP001264980"/>
    </source>
</evidence>
<evidence type="ECO:0000256" key="1">
    <source>
        <dbReference type="SAM" id="SignalP"/>
    </source>
</evidence>
<protein>
    <recommendedName>
        <fullName evidence="4">Capsule assembly protein Wzi</fullName>
    </recommendedName>
</protein>
<feature type="chain" id="PRO_5045332145" description="Capsule assembly protein Wzi" evidence="1">
    <location>
        <begin position="23"/>
        <end position="494"/>
    </location>
</feature>
<evidence type="ECO:0008006" key="4">
    <source>
        <dbReference type="Google" id="ProtNLM"/>
    </source>
</evidence>